<dbReference type="InterPro" id="IPR005105">
    <property type="entry name" value="GlnD_Uridyltrans_N"/>
</dbReference>
<dbReference type="InterPro" id="IPR000595">
    <property type="entry name" value="cNMP-bd_dom"/>
</dbReference>
<dbReference type="CDD" id="cd00038">
    <property type="entry name" value="CAP_ED"/>
    <property type="match status" value="1"/>
</dbReference>
<dbReference type="PANTHER" id="PTHR43080">
    <property type="entry name" value="CBS DOMAIN-CONTAINING PROTEIN CBSX3, MITOCHONDRIAL"/>
    <property type="match status" value="1"/>
</dbReference>
<evidence type="ECO:0000259" key="4">
    <source>
        <dbReference type="PROSITE" id="PS51371"/>
    </source>
</evidence>
<dbReference type="Proteomes" id="UP000646745">
    <property type="component" value="Unassembled WGS sequence"/>
</dbReference>
<dbReference type="Gene3D" id="3.10.580.10">
    <property type="entry name" value="CBS-domain"/>
    <property type="match status" value="1"/>
</dbReference>
<protein>
    <submittedName>
        <fullName evidence="5">Cyclic nucleotide-binding protein</fullName>
    </submittedName>
</protein>
<gene>
    <name evidence="5" type="ORF">GCM10009038_14310</name>
</gene>
<feature type="domain" description="CBS" evidence="4">
    <location>
        <begin position="155"/>
        <end position="210"/>
    </location>
</feature>
<evidence type="ECO:0000313" key="5">
    <source>
        <dbReference type="EMBL" id="GHB16830.1"/>
    </source>
</evidence>
<dbReference type="InterPro" id="IPR000644">
    <property type="entry name" value="CBS_dom"/>
</dbReference>
<keyword evidence="1 2" id="KW-0129">CBS domain</keyword>
<dbReference type="PANTHER" id="PTHR43080:SF2">
    <property type="entry name" value="CBS DOMAIN-CONTAINING PROTEIN"/>
    <property type="match status" value="1"/>
</dbReference>
<comment type="caution">
    <text evidence="5">The sequence shown here is derived from an EMBL/GenBank/DDBJ whole genome shotgun (WGS) entry which is preliminary data.</text>
</comment>
<dbReference type="SMART" id="SM00116">
    <property type="entry name" value="CBS"/>
    <property type="match status" value="2"/>
</dbReference>
<dbReference type="SMART" id="SM00100">
    <property type="entry name" value="cNMP"/>
    <property type="match status" value="1"/>
</dbReference>
<accession>A0ABQ3DUF2</accession>
<dbReference type="CDD" id="cd05401">
    <property type="entry name" value="NT_GlnE_GlnD_like"/>
    <property type="match status" value="1"/>
</dbReference>
<name>A0ABQ3DUF2_9GAMM</name>
<feature type="domain" description="CBS" evidence="4">
    <location>
        <begin position="218"/>
        <end position="274"/>
    </location>
</feature>
<dbReference type="InterPro" id="IPR014710">
    <property type="entry name" value="RmlC-like_jellyroll"/>
</dbReference>
<proteinExistence type="predicted"/>
<organism evidence="5 6">
    <name type="scientific">Salinicola rhizosphaerae</name>
    <dbReference type="NCBI Taxonomy" id="1443141"/>
    <lineage>
        <taxon>Bacteria</taxon>
        <taxon>Pseudomonadati</taxon>
        <taxon>Pseudomonadota</taxon>
        <taxon>Gammaproteobacteria</taxon>
        <taxon>Oceanospirillales</taxon>
        <taxon>Halomonadaceae</taxon>
        <taxon>Salinicola</taxon>
    </lineage>
</organism>
<dbReference type="RefSeq" id="WP_189443990.1">
    <property type="nucleotide sequence ID" value="NZ_BMZI01000003.1"/>
</dbReference>
<dbReference type="PROSITE" id="PS51371">
    <property type="entry name" value="CBS"/>
    <property type="match status" value="2"/>
</dbReference>
<dbReference type="InterPro" id="IPR046342">
    <property type="entry name" value="CBS_dom_sf"/>
</dbReference>
<dbReference type="InterPro" id="IPR051257">
    <property type="entry name" value="Diverse_CBS-Domain"/>
</dbReference>
<feature type="domain" description="Cyclic nucleotide-binding" evidence="3">
    <location>
        <begin position="10"/>
        <end position="89"/>
    </location>
</feature>
<dbReference type="Pfam" id="PF03445">
    <property type="entry name" value="DUF294"/>
    <property type="match status" value="1"/>
</dbReference>
<dbReference type="EMBL" id="BMZI01000003">
    <property type="protein sequence ID" value="GHB16830.1"/>
    <property type="molecule type" value="Genomic_DNA"/>
</dbReference>
<dbReference type="SUPFAM" id="SSF54631">
    <property type="entry name" value="CBS-domain pair"/>
    <property type="match status" value="1"/>
</dbReference>
<evidence type="ECO:0000313" key="6">
    <source>
        <dbReference type="Proteomes" id="UP000646745"/>
    </source>
</evidence>
<dbReference type="SUPFAM" id="SSF51206">
    <property type="entry name" value="cAMP-binding domain-like"/>
    <property type="match status" value="1"/>
</dbReference>
<dbReference type="InterPro" id="IPR018821">
    <property type="entry name" value="DUF294_put_nucleoTrafse_sb-bd"/>
</dbReference>
<reference evidence="6" key="1">
    <citation type="journal article" date="2019" name="Int. J. Syst. Evol. Microbiol.">
        <title>The Global Catalogue of Microorganisms (GCM) 10K type strain sequencing project: providing services to taxonomists for standard genome sequencing and annotation.</title>
        <authorList>
            <consortium name="The Broad Institute Genomics Platform"/>
            <consortium name="The Broad Institute Genome Sequencing Center for Infectious Disease"/>
            <person name="Wu L."/>
            <person name="Ma J."/>
        </authorList>
    </citation>
    <scope>NUCLEOTIDE SEQUENCE [LARGE SCALE GENOMIC DNA]</scope>
    <source>
        <strain evidence="6">KCTC 32998</strain>
    </source>
</reference>
<dbReference type="Pfam" id="PF00571">
    <property type="entry name" value="CBS"/>
    <property type="match status" value="2"/>
</dbReference>
<dbReference type="Pfam" id="PF00027">
    <property type="entry name" value="cNMP_binding"/>
    <property type="match status" value="1"/>
</dbReference>
<dbReference type="Pfam" id="PF10335">
    <property type="entry name" value="DUF294_C"/>
    <property type="match status" value="1"/>
</dbReference>
<evidence type="ECO:0000256" key="2">
    <source>
        <dbReference type="PROSITE-ProRule" id="PRU00703"/>
    </source>
</evidence>
<evidence type="ECO:0000256" key="1">
    <source>
        <dbReference type="ARBA" id="ARBA00023122"/>
    </source>
</evidence>
<evidence type="ECO:0000259" key="3">
    <source>
        <dbReference type="PROSITE" id="PS50042"/>
    </source>
</evidence>
<dbReference type="Gene3D" id="2.60.120.10">
    <property type="entry name" value="Jelly Rolls"/>
    <property type="match status" value="1"/>
</dbReference>
<dbReference type="PROSITE" id="PS50042">
    <property type="entry name" value="CNMP_BINDING_3"/>
    <property type="match status" value="1"/>
</dbReference>
<dbReference type="InterPro" id="IPR018490">
    <property type="entry name" value="cNMP-bd_dom_sf"/>
</dbReference>
<sequence length="612" mass="66944">MLEADLASLPFTLLDTSQRERLRRSADLGYYAVGKILLDAGQVPQHVFLIYKGEVSESDPALEGERAVIGHYVAGDLFGGISVLGGHSRYRFRAEQETLCHLIPAASFTALCDQSPAFASYFRERLAEKTQRLLSRRAEFGTTLSSFMLARVRDGMREPLTVGPNTTIEAAVARLRERGVDSLLVETRGEPGMLTKSDLLDALTRGGLALGSPVGPLARRPLIAVDADDYLFSALVTMTSRRVTRVAVFEAGEVVGVVEMLDLLSLFSSRTHWVGLQIERAETVDQLVAAAAGMTELVEGLMAQGAKLRFVMSLLAALNARLIQRAYRFSVPSLLLEQSCLMVMGSEGRGEQVLKTDQDNALILADGSTWLEPAPEAELKKALSTFSARLSALGYPPCPGNIMVTNPAWVAAESAWHGKVARWASSRDPRSLMQLAILLDTRCVSGDASLVEALRDAIFARCSDDELLLSHVARGALRFGSGLTVFGTLRHPEHGIDIKKAGLFPIVHGVRTLALERRIAATSTFARLDALVEDGRLDRAFADDLGEALALFAELRLKRQLSLSPAELSEPDAGDRVVVQQLSGFERDLLRQALHTVKAFRQRLTHRYHLEY</sequence>
<keyword evidence="6" id="KW-1185">Reference proteome</keyword>